<evidence type="ECO:0000256" key="5">
    <source>
        <dbReference type="ARBA" id="ARBA00022692"/>
    </source>
</evidence>
<dbReference type="OrthoDB" id="9757901at2"/>
<dbReference type="InterPro" id="IPR050515">
    <property type="entry name" value="Beta-lactam/transpept"/>
</dbReference>
<reference evidence="14 15" key="1">
    <citation type="submission" date="2019-10" db="EMBL/GenBank/DDBJ databases">
        <title>Alkaliphilus serpentinus sp. nov. and Alkaliphilus pronyensis sp. nov., two novel anaerobic alkaliphilic species isolated from the serpentinized-hosted hydrothermal field of the Prony Bay (New Caledonia).</title>
        <authorList>
            <person name="Postec A."/>
        </authorList>
    </citation>
    <scope>NUCLEOTIDE SEQUENCE [LARGE SCALE GENOMIC DNA]</scope>
    <source>
        <strain evidence="14 15">LacT</strain>
    </source>
</reference>
<keyword evidence="10" id="KW-0961">Cell wall biogenesis/degradation</keyword>
<evidence type="ECO:0000256" key="6">
    <source>
        <dbReference type="ARBA" id="ARBA00022960"/>
    </source>
</evidence>
<evidence type="ECO:0000256" key="2">
    <source>
        <dbReference type="ARBA" id="ARBA00004236"/>
    </source>
</evidence>
<dbReference type="InterPro" id="IPR001460">
    <property type="entry name" value="PCN-bd_Tpept"/>
</dbReference>
<feature type="transmembrane region" description="Helical" evidence="11">
    <location>
        <begin position="12"/>
        <end position="34"/>
    </location>
</feature>
<feature type="domain" description="Penicillin-binding protein transpeptidase" evidence="12">
    <location>
        <begin position="421"/>
        <end position="599"/>
    </location>
</feature>
<proteinExistence type="inferred from homology"/>
<dbReference type="Pfam" id="PF00905">
    <property type="entry name" value="Transpeptidase"/>
    <property type="match status" value="2"/>
</dbReference>
<dbReference type="PANTHER" id="PTHR30627">
    <property type="entry name" value="PEPTIDOGLYCAN D,D-TRANSPEPTIDASE"/>
    <property type="match status" value="1"/>
</dbReference>
<comment type="subcellular location">
    <subcellularLocation>
        <location evidence="2">Cell membrane</location>
    </subcellularLocation>
    <subcellularLocation>
        <location evidence="1">Membrane</location>
        <topology evidence="1">Single-pass membrane protein</topology>
    </subcellularLocation>
</comment>
<evidence type="ECO:0000259" key="12">
    <source>
        <dbReference type="Pfam" id="PF00905"/>
    </source>
</evidence>
<keyword evidence="8 11" id="KW-1133">Transmembrane helix</keyword>
<dbReference type="SUPFAM" id="SSF56519">
    <property type="entry name" value="Penicillin binding protein dimerisation domain"/>
    <property type="match status" value="1"/>
</dbReference>
<dbReference type="GO" id="GO:0071972">
    <property type="term" value="F:peptidoglycan L,D-transpeptidase activity"/>
    <property type="evidence" value="ECO:0007669"/>
    <property type="project" value="TreeGrafter"/>
</dbReference>
<comment type="caution">
    <text evidence="14">The sequence shown here is derived from an EMBL/GenBank/DDBJ whole genome shotgun (WGS) entry which is preliminary data.</text>
</comment>
<keyword evidence="5 11" id="KW-0812">Transmembrane</keyword>
<evidence type="ECO:0000256" key="10">
    <source>
        <dbReference type="ARBA" id="ARBA00023316"/>
    </source>
</evidence>
<dbReference type="GO" id="GO:0071555">
    <property type="term" value="P:cell wall organization"/>
    <property type="evidence" value="ECO:0007669"/>
    <property type="project" value="UniProtKB-KW"/>
</dbReference>
<feature type="domain" description="Penicillin-binding protein dimerisation" evidence="13">
    <location>
        <begin position="53"/>
        <end position="357"/>
    </location>
</feature>
<dbReference type="InterPro" id="IPR012338">
    <property type="entry name" value="Beta-lactam/transpept-like"/>
</dbReference>
<dbReference type="Gene3D" id="3.40.710.10">
    <property type="entry name" value="DD-peptidase/beta-lactamase superfamily"/>
    <property type="match status" value="2"/>
</dbReference>
<dbReference type="GO" id="GO:0009252">
    <property type="term" value="P:peptidoglycan biosynthetic process"/>
    <property type="evidence" value="ECO:0007669"/>
    <property type="project" value="UniProtKB-KW"/>
</dbReference>
<evidence type="ECO:0000259" key="13">
    <source>
        <dbReference type="Pfam" id="PF03717"/>
    </source>
</evidence>
<evidence type="ECO:0000256" key="3">
    <source>
        <dbReference type="ARBA" id="ARBA00007171"/>
    </source>
</evidence>
<dbReference type="SUPFAM" id="SSF56601">
    <property type="entry name" value="beta-lactamase/transpeptidase-like"/>
    <property type="match status" value="2"/>
</dbReference>
<dbReference type="EMBL" id="WBZB01000013">
    <property type="protein sequence ID" value="KAB3531440.1"/>
    <property type="molecule type" value="Genomic_DNA"/>
</dbReference>
<keyword evidence="6" id="KW-0133">Cell shape</keyword>
<dbReference type="AlphaFoldDB" id="A0A833HQ07"/>
<evidence type="ECO:0000256" key="9">
    <source>
        <dbReference type="ARBA" id="ARBA00023136"/>
    </source>
</evidence>
<keyword evidence="15" id="KW-1185">Reference proteome</keyword>
<evidence type="ECO:0000313" key="14">
    <source>
        <dbReference type="EMBL" id="KAB3531440.1"/>
    </source>
</evidence>
<dbReference type="Gene3D" id="3.90.1310.10">
    <property type="entry name" value="Penicillin-binding protein 2a (Domain 2)"/>
    <property type="match status" value="2"/>
</dbReference>
<dbReference type="InterPro" id="IPR005311">
    <property type="entry name" value="PBP_dimer"/>
</dbReference>
<dbReference type="GO" id="GO:0005886">
    <property type="term" value="C:plasma membrane"/>
    <property type="evidence" value="ECO:0007669"/>
    <property type="project" value="UniProtKB-SubCell"/>
</dbReference>
<evidence type="ECO:0000256" key="4">
    <source>
        <dbReference type="ARBA" id="ARBA00022475"/>
    </source>
</evidence>
<evidence type="ECO:0000256" key="7">
    <source>
        <dbReference type="ARBA" id="ARBA00022984"/>
    </source>
</evidence>
<keyword evidence="9 11" id="KW-0472">Membrane</keyword>
<sequence length="934" mass="105872">MILKKLKDRFNVVLIAFIIVIIVIFFRLASIMIVQGATYREEAENRIFKTIPLTAPRGEIRDRYGRLLAGNRPSFTVQIMKSEIVDERINEVVMNIVKILESNDDKYTDEFPIVLSETGQYEFTYDTELRAWKENNLLEEVTSAEEAFEILLERHNIQEGEDKFEAQRQLIEVMGSIPISVQTWKFTDEMKKENWLVDHRIKDFSISAEEAFLTVREKIYKLPEEYSNEDARKIMAIREQLRKQSYLQFQPVKIAKDISQQSVVQIEENINEFPGINVAIEPVRIYPEGETAAHVLGYVGKISQQWEIDKYIKELDYAPGDLIGKTGVEHKFEEYLKGEDGYQKVIVDSNGRLIRVLETKEPIPGNTLFLTIDLNLQKKAEEVVKDVLAEIRVGGVYETQWGKNTFVSTTSGPRKNATSASTVVMDVKTGEVLALANYPSYDPNLFATGISSSDWEGLMPENERDPLAPRPLNNIAMRTAVQPGSIYKPLVGLAALEQGLSPTYEILDIGYIKIGGHSFGNWRWNQSKTTAGYQNLYEAIADSNNIYFYSLGTGWNYGSNKPLPAKMDVHTMIDYTNRFGLDEKTGIEIDIPTEFSGGVPNIERKTSTIKVLLERQLKRLLKPQDFDATIINPTEENINALIEEIIGWIEENPSRGVVYNRIVDKGINPDIAGTYADLIVHTYFKQASWSIADTMNFSIGQGEHAYTPIQMASYMSILANGGYRYSSSVLRKINDSNGQLVLEDPPELIERVKLNDYSNLDHVNLGMLEVTKTGTARTSFTNFPVDVAGKTGTAQRSGKIPPVDEIQYLKDNLHRFGVGEAAVEARMVELRLENPEDDLYKDDIYAMKLAIIQLSPRKLRIVDLDEYKEDYDNYAWFTAFAPYENPEIAISVLIFQGGSGGYGGPIVREVIAEYMGLNFIETQSYNALDNTFTR</sequence>
<dbReference type="Pfam" id="PF03717">
    <property type="entry name" value="PBP_dimer"/>
    <property type="match status" value="1"/>
</dbReference>
<dbReference type="Proteomes" id="UP000465601">
    <property type="component" value="Unassembled WGS sequence"/>
</dbReference>
<dbReference type="GO" id="GO:0008360">
    <property type="term" value="P:regulation of cell shape"/>
    <property type="evidence" value="ECO:0007669"/>
    <property type="project" value="UniProtKB-KW"/>
</dbReference>
<evidence type="ECO:0000256" key="8">
    <source>
        <dbReference type="ARBA" id="ARBA00022989"/>
    </source>
</evidence>
<dbReference type="RefSeq" id="WP_151865167.1">
    <property type="nucleotide sequence ID" value="NZ_WBZB01000013.1"/>
</dbReference>
<keyword evidence="7" id="KW-0573">Peptidoglycan synthesis</keyword>
<dbReference type="PANTHER" id="PTHR30627:SF2">
    <property type="entry name" value="PEPTIDOGLYCAN D,D-TRANSPEPTIDASE MRDA"/>
    <property type="match status" value="1"/>
</dbReference>
<evidence type="ECO:0000256" key="11">
    <source>
        <dbReference type="SAM" id="Phobius"/>
    </source>
</evidence>
<gene>
    <name evidence="14" type="ORF">F8153_04475</name>
</gene>
<name>A0A833HQ07_9FIRM</name>
<protein>
    <submittedName>
        <fullName evidence="14">Penicillin-binding protein</fullName>
    </submittedName>
</protein>
<dbReference type="InterPro" id="IPR036138">
    <property type="entry name" value="PBP_dimer_sf"/>
</dbReference>
<evidence type="ECO:0000313" key="15">
    <source>
        <dbReference type="Proteomes" id="UP000465601"/>
    </source>
</evidence>
<comment type="similarity">
    <text evidence="3">Belongs to the transpeptidase family.</text>
</comment>
<keyword evidence="4" id="KW-1003">Cell membrane</keyword>
<dbReference type="GO" id="GO:0008658">
    <property type="term" value="F:penicillin binding"/>
    <property type="evidence" value="ECO:0007669"/>
    <property type="project" value="InterPro"/>
</dbReference>
<feature type="domain" description="Penicillin-binding protein transpeptidase" evidence="12">
    <location>
        <begin position="686"/>
        <end position="798"/>
    </location>
</feature>
<organism evidence="14 15">
    <name type="scientific">Alkaliphilus serpentinus</name>
    <dbReference type="NCBI Taxonomy" id="1482731"/>
    <lineage>
        <taxon>Bacteria</taxon>
        <taxon>Bacillati</taxon>
        <taxon>Bacillota</taxon>
        <taxon>Clostridia</taxon>
        <taxon>Peptostreptococcales</taxon>
        <taxon>Natronincolaceae</taxon>
        <taxon>Alkaliphilus</taxon>
    </lineage>
</organism>
<accession>A0A833HQ07</accession>
<evidence type="ECO:0000256" key="1">
    <source>
        <dbReference type="ARBA" id="ARBA00004167"/>
    </source>
</evidence>